<feature type="region of interest" description="Disordered" evidence="1">
    <location>
        <begin position="102"/>
        <end position="160"/>
    </location>
</feature>
<feature type="compositionally biased region" description="Polar residues" evidence="1">
    <location>
        <begin position="103"/>
        <end position="119"/>
    </location>
</feature>
<feature type="region of interest" description="Disordered" evidence="1">
    <location>
        <begin position="1"/>
        <end position="21"/>
    </location>
</feature>
<organism evidence="3 5">
    <name type="scientific">Pichia sorbitophila (strain ATCC MYA-4447 / BCRC 22081 / CBS 7064 / NBRC 10061 / NRRL Y-12695)</name>
    <name type="common">Hybrid yeast</name>
    <dbReference type="NCBI Taxonomy" id="559304"/>
    <lineage>
        <taxon>Eukaryota</taxon>
        <taxon>Fungi</taxon>
        <taxon>Dikarya</taxon>
        <taxon>Ascomycota</taxon>
        <taxon>Saccharomycotina</taxon>
        <taxon>Pichiomycetes</taxon>
        <taxon>Debaryomycetaceae</taxon>
        <taxon>Millerozyma</taxon>
    </lineage>
</organism>
<name>G8Y9N5_PICSO</name>
<dbReference type="OMA" id="RTYNIHI"/>
<evidence type="ECO:0000313" key="3">
    <source>
        <dbReference type="EMBL" id="CCE83268.1"/>
    </source>
</evidence>
<dbReference type="Pfam" id="PF13259">
    <property type="entry name" value="clamp_Gag1-like"/>
    <property type="match status" value="1"/>
</dbReference>
<dbReference type="InterPro" id="IPR025124">
    <property type="entry name" value="Gag1-like_clamp"/>
</dbReference>
<evidence type="ECO:0000259" key="2">
    <source>
        <dbReference type="Pfam" id="PF13259"/>
    </source>
</evidence>
<dbReference type="EMBL" id="FO082049">
    <property type="protein sequence ID" value="CCE83268.1"/>
    <property type="molecule type" value="Genomic_DNA"/>
</dbReference>
<dbReference type="AlphaFoldDB" id="G8Y9N5"/>
<protein>
    <submittedName>
        <fullName evidence="3">Piso0_003840 protein</fullName>
    </submittedName>
</protein>
<gene>
    <name evidence="3" type="primary">Piso0_003840</name>
    <name evidence="3" type="ORF">GNLVRS01_PISO0K03728g</name>
    <name evidence="4" type="ORF">GNLVRS01_PISO0L03729g</name>
</gene>
<accession>G8Y9N5</accession>
<feature type="domain" description="Gag1-like clamp" evidence="2">
    <location>
        <begin position="203"/>
        <end position="291"/>
    </location>
</feature>
<dbReference type="STRING" id="559304.G8Y9N5"/>
<dbReference type="InterPro" id="IPR053274">
    <property type="entry name" value="Fluconazole_resistance"/>
</dbReference>
<evidence type="ECO:0000313" key="4">
    <source>
        <dbReference type="EMBL" id="CCE84299.1"/>
    </source>
</evidence>
<evidence type="ECO:0000256" key="1">
    <source>
        <dbReference type="SAM" id="MobiDB-lite"/>
    </source>
</evidence>
<dbReference type="EMBL" id="FO082048">
    <property type="protein sequence ID" value="CCE84299.1"/>
    <property type="molecule type" value="Genomic_DNA"/>
</dbReference>
<dbReference type="InParanoid" id="G8Y9N5"/>
<dbReference type="PANTHER" id="PTHR28065:SF1">
    <property type="entry name" value="DUF4050 DOMAIN-CONTAINING PROTEIN"/>
    <property type="match status" value="1"/>
</dbReference>
<keyword evidence="5" id="KW-1185">Reference proteome</keyword>
<sequence length="298" mass="34447">MIRSPELAASQTASPKKKKSNRKNLIQNFVRRFSSSWSSVRSRLRLLSEEIFPSDDLVDELFEDEETDDTLDRLTRLSRGYNSTEEKFLREYQKYQNLDRMHQQLQQDSRPETIVSSPSLVDETELPEGKSESKRYTVLMSSSTSKSSEPIPDFNTDNETAKTSFQDLDVCELRELWDAYVAQGAPETDDSKVAILKDELPSLESIDTNNIGEKLWELRRSKWLAKDADSDKKLEHRIEEMSISHIPRESYARIYCNLVDKEKPLKGGRRLNLADLIQVINAGWIAEERWERAARGLP</sequence>
<dbReference type="HOGENOM" id="CLU_049905_0_0_1"/>
<reference evidence="5" key="2">
    <citation type="journal article" date="2012" name="G3 (Bethesda)">
        <title>Pichia sorbitophila, an interspecies yeast hybrid reveals early steps of genome resolution following polyploidization.</title>
        <authorList>
            <person name="Leh Louis V."/>
            <person name="Despons L."/>
            <person name="Friedrich A."/>
            <person name="Martin T."/>
            <person name="Durrens P."/>
            <person name="Casaregola S."/>
            <person name="Neuveglise C."/>
            <person name="Fairhead C."/>
            <person name="Marck C."/>
            <person name="Cruz J.A."/>
            <person name="Straub M.L."/>
            <person name="Kugler V."/>
            <person name="Sacerdot C."/>
            <person name="Uzunov Z."/>
            <person name="Thierry A."/>
            <person name="Weiss S."/>
            <person name="Bleykasten C."/>
            <person name="De Montigny J."/>
            <person name="Jacques N."/>
            <person name="Jung P."/>
            <person name="Lemaire M."/>
            <person name="Mallet S."/>
            <person name="Morel G."/>
            <person name="Richard G.F."/>
            <person name="Sarkar A."/>
            <person name="Savel G."/>
            <person name="Schacherer J."/>
            <person name="Seret M.L."/>
            <person name="Talla E."/>
            <person name="Samson G."/>
            <person name="Jubin C."/>
            <person name="Poulain J."/>
            <person name="Vacherie B."/>
            <person name="Barbe V."/>
            <person name="Pelletier E."/>
            <person name="Sherman D.J."/>
            <person name="Westhof E."/>
            <person name="Weissenbach J."/>
            <person name="Baret P.V."/>
            <person name="Wincker P."/>
            <person name="Gaillardin C."/>
            <person name="Dujon B."/>
            <person name="Souciet J.L."/>
        </authorList>
    </citation>
    <scope>NUCLEOTIDE SEQUENCE [LARGE SCALE GENOMIC DNA]</scope>
    <source>
        <strain evidence="5">ATCC MYA-4447 / BCRC 22081 / CBS 7064 / NBRC 10061 / NRRL Y-12695</strain>
    </source>
</reference>
<evidence type="ECO:0000313" key="5">
    <source>
        <dbReference type="Proteomes" id="UP000005222"/>
    </source>
</evidence>
<dbReference type="Proteomes" id="UP000005222">
    <property type="component" value="Chromosome K"/>
</dbReference>
<proteinExistence type="predicted"/>
<dbReference type="Proteomes" id="UP000005222">
    <property type="component" value="Chromosome L"/>
</dbReference>
<dbReference type="OrthoDB" id="5576875at2759"/>
<dbReference type="PANTHER" id="PTHR28065">
    <property type="entry name" value="FREQUENIN"/>
    <property type="match status" value="1"/>
</dbReference>
<reference evidence="3" key="1">
    <citation type="submission" date="2011-10" db="EMBL/GenBank/DDBJ databases">
        <authorList>
            <person name="Genoscope - CEA"/>
        </authorList>
    </citation>
    <scope>NUCLEOTIDE SEQUENCE</scope>
</reference>
<dbReference type="eggNOG" id="ENOG502S6I5">
    <property type="taxonomic scope" value="Eukaryota"/>
</dbReference>